<accession>A0A7S8C4X0</accession>
<evidence type="ECO:0000256" key="2">
    <source>
        <dbReference type="ARBA" id="ARBA00022691"/>
    </source>
</evidence>
<dbReference type="GO" id="GO:0051536">
    <property type="term" value="F:iron-sulfur cluster binding"/>
    <property type="evidence" value="ECO:0007669"/>
    <property type="project" value="UniProtKB-KW"/>
</dbReference>
<dbReference type="AlphaFoldDB" id="A0A7S8C4X0"/>
<dbReference type="GO" id="GO:0046872">
    <property type="term" value="F:metal ion binding"/>
    <property type="evidence" value="ECO:0007669"/>
    <property type="project" value="UniProtKB-KW"/>
</dbReference>
<dbReference type="PANTHER" id="PTHR11228:SF7">
    <property type="entry name" value="PQQA PEPTIDE CYCLASE"/>
    <property type="match status" value="1"/>
</dbReference>
<feature type="domain" description="Radical SAM core" evidence="6">
    <location>
        <begin position="45"/>
        <end position="193"/>
    </location>
</feature>
<name>A0A7S8C4X0_9HYPH</name>
<sequence length="334" mass="36409">MTKHPLTLHRDAPPLDPAKFIDPDITATGERRARVGLERLETLWINTGTLCNITCVNCYIESSPTNDRLVYFPLADAVALFDEIAALGLGTREIGFTGGEPFMNPDILALLEAALGRGFEALVLTNAMQPMMRRRIREGLRALKARHGTRLTLRVSLDHHSRAGHEHERGEGTWETALAGLDWLASEGFSIAVCGRTCWSETEAEARAGYGRLFAERGYAIDADDPAGLVLLPEMDETADVPEITERCWGILGKSPGDTMCASSRMAVKRKGADRPVILPCTLLPYDPRFEMGETLRDALSADGGMFDRGRVKLNHPHCAKFCVLGGGSCSAGS</sequence>
<comment type="cofactor">
    <cofactor evidence="1">
        <name>[4Fe-4S] cluster</name>
        <dbReference type="ChEBI" id="CHEBI:49883"/>
    </cofactor>
</comment>
<dbReference type="Proteomes" id="UP000593594">
    <property type="component" value="Chromosome"/>
</dbReference>
<dbReference type="KEGG" id="kmn:HW532_12545"/>
<reference evidence="7 8" key="1">
    <citation type="submission" date="2020-06" db="EMBL/GenBank/DDBJ databases">
        <title>Genome sequence of 2 isolates from Red Sea Mangroves.</title>
        <authorList>
            <person name="Sefrji F."/>
            <person name="Michoud G."/>
            <person name="Merlino G."/>
            <person name="Daffonchio D."/>
        </authorList>
    </citation>
    <scope>NUCLEOTIDE SEQUENCE [LARGE SCALE GENOMIC DNA]</scope>
    <source>
        <strain evidence="7 8">R1DC25</strain>
    </source>
</reference>
<dbReference type="SFLD" id="SFLDG01067">
    <property type="entry name" value="SPASM/twitch_domain_containing"/>
    <property type="match status" value="1"/>
</dbReference>
<keyword evidence="4" id="KW-0408">Iron</keyword>
<dbReference type="InterPro" id="IPR050377">
    <property type="entry name" value="Radical_SAM_PqqE_MftC-like"/>
</dbReference>
<proteinExistence type="predicted"/>
<dbReference type="RefSeq" id="WP_213160813.1">
    <property type="nucleotide sequence ID" value="NZ_CP058214.1"/>
</dbReference>
<evidence type="ECO:0000256" key="1">
    <source>
        <dbReference type="ARBA" id="ARBA00001966"/>
    </source>
</evidence>
<evidence type="ECO:0000256" key="3">
    <source>
        <dbReference type="ARBA" id="ARBA00022723"/>
    </source>
</evidence>
<dbReference type="Pfam" id="PF04055">
    <property type="entry name" value="Radical_SAM"/>
    <property type="match status" value="1"/>
</dbReference>
<dbReference type="GO" id="GO:0003824">
    <property type="term" value="F:catalytic activity"/>
    <property type="evidence" value="ECO:0007669"/>
    <property type="project" value="InterPro"/>
</dbReference>
<keyword evidence="8" id="KW-1185">Reference proteome</keyword>
<keyword evidence="3" id="KW-0479">Metal-binding</keyword>
<evidence type="ECO:0000256" key="5">
    <source>
        <dbReference type="ARBA" id="ARBA00023014"/>
    </source>
</evidence>
<keyword evidence="2" id="KW-0949">S-adenosyl-L-methionine</keyword>
<evidence type="ECO:0000313" key="8">
    <source>
        <dbReference type="Proteomes" id="UP000593594"/>
    </source>
</evidence>
<dbReference type="InterPro" id="IPR058240">
    <property type="entry name" value="rSAM_sf"/>
</dbReference>
<dbReference type="PANTHER" id="PTHR11228">
    <property type="entry name" value="RADICAL SAM DOMAIN PROTEIN"/>
    <property type="match status" value="1"/>
</dbReference>
<dbReference type="SUPFAM" id="SSF102114">
    <property type="entry name" value="Radical SAM enzymes"/>
    <property type="match status" value="1"/>
</dbReference>
<dbReference type="InterPro" id="IPR013785">
    <property type="entry name" value="Aldolase_TIM"/>
</dbReference>
<protein>
    <submittedName>
        <fullName evidence="7">Radical SAM protein</fullName>
    </submittedName>
</protein>
<organism evidence="7 8">
    <name type="scientific">Kaustia mangrovi</name>
    <dbReference type="NCBI Taxonomy" id="2593653"/>
    <lineage>
        <taxon>Bacteria</taxon>
        <taxon>Pseudomonadati</taxon>
        <taxon>Pseudomonadota</taxon>
        <taxon>Alphaproteobacteria</taxon>
        <taxon>Hyphomicrobiales</taxon>
        <taxon>Parvibaculaceae</taxon>
        <taxon>Kaustia</taxon>
    </lineage>
</organism>
<dbReference type="Gene3D" id="3.20.20.70">
    <property type="entry name" value="Aldolase class I"/>
    <property type="match status" value="1"/>
</dbReference>
<dbReference type="SFLD" id="SFLDS00029">
    <property type="entry name" value="Radical_SAM"/>
    <property type="match status" value="1"/>
</dbReference>
<evidence type="ECO:0000256" key="4">
    <source>
        <dbReference type="ARBA" id="ARBA00023004"/>
    </source>
</evidence>
<gene>
    <name evidence="7" type="ORF">HW532_12545</name>
</gene>
<dbReference type="EMBL" id="CP058214">
    <property type="protein sequence ID" value="QPC43451.1"/>
    <property type="molecule type" value="Genomic_DNA"/>
</dbReference>
<dbReference type="CDD" id="cd01335">
    <property type="entry name" value="Radical_SAM"/>
    <property type="match status" value="1"/>
</dbReference>
<evidence type="ECO:0000259" key="6">
    <source>
        <dbReference type="Pfam" id="PF04055"/>
    </source>
</evidence>
<keyword evidence="5" id="KW-0411">Iron-sulfur</keyword>
<evidence type="ECO:0000313" key="7">
    <source>
        <dbReference type="EMBL" id="QPC43451.1"/>
    </source>
</evidence>
<dbReference type="InterPro" id="IPR007197">
    <property type="entry name" value="rSAM"/>
</dbReference>